<name>A0A6J7VL60_9CAUD</name>
<evidence type="ECO:0000313" key="2">
    <source>
        <dbReference type="EMBL" id="CAB5079703.1"/>
    </source>
</evidence>
<reference evidence="2" key="1">
    <citation type="submission" date="2020-05" db="EMBL/GenBank/DDBJ databases">
        <authorList>
            <person name="Chiriac C."/>
            <person name="Salcher M."/>
            <person name="Ghai R."/>
            <person name="Kavagutti S V."/>
        </authorList>
    </citation>
    <scope>NUCLEOTIDE SEQUENCE</scope>
</reference>
<organism evidence="2">
    <name type="scientific">uncultured Caudovirales phage</name>
    <dbReference type="NCBI Taxonomy" id="2100421"/>
    <lineage>
        <taxon>Viruses</taxon>
        <taxon>Duplodnaviria</taxon>
        <taxon>Heunggongvirae</taxon>
        <taxon>Uroviricota</taxon>
        <taxon>Caudoviricetes</taxon>
        <taxon>Peduoviridae</taxon>
        <taxon>Maltschvirus</taxon>
        <taxon>Maltschvirus maltsch</taxon>
    </lineage>
</organism>
<sequence length="170" mass="20048">MARKLTTQDQDAQAEDLGNFDSVEQRDSWWRWISRGEDVLRIVLRGDEEHDRRLRFRHRQGGREPLPGDLIGIKVAQAIAKRDALCERLGRRTIEGVIEPLDYLFDRWHRRDKIAIACIRMAELEILRHWAPVKERDPFAPPRDVRRPMTEQETQERMANADRIAAEMCP</sequence>
<accession>A0A6J7VL60</accession>
<proteinExistence type="predicted"/>
<feature type="compositionally biased region" description="Basic and acidic residues" evidence="1">
    <location>
        <begin position="139"/>
        <end position="160"/>
    </location>
</feature>
<gene>
    <name evidence="2" type="ORF">UFOVP141_23</name>
</gene>
<feature type="region of interest" description="Disordered" evidence="1">
    <location>
        <begin position="139"/>
        <end position="170"/>
    </location>
</feature>
<protein>
    <submittedName>
        <fullName evidence="2">Uncharacterized protein</fullName>
    </submittedName>
</protein>
<dbReference type="EMBL" id="LR798190">
    <property type="protein sequence ID" value="CAB5079703.1"/>
    <property type="molecule type" value="Genomic_DNA"/>
</dbReference>
<evidence type="ECO:0000256" key="1">
    <source>
        <dbReference type="SAM" id="MobiDB-lite"/>
    </source>
</evidence>